<protein>
    <submittedName>
        <fullName evidence="2">Uncharacterized protein</fullName>
    </submittedName>
</protein>
<dbReference type="KEGG" id="vg:6186753"/>
<reference evidence="2 3" key="1">
    <citation type="journal article" date="2008" name="Res. Microbiol.">
        <title>Viruses in acidic geothermal environments of the Kamchatka Peninsula.</title>
        <authorList>
            <person name="Bize A."/>
            <person name="Peng X."/>
            <person name="Prokofeva M."/>
            <person name="Maclellan K."/>
            <person name="Lucas S."/>
            <person name="Forterre P."/>
            <person name="Garrett R.A."/>
            <person name="Bonch-Osmolovskaya E.A."/>
            <person name="Prangishvili D."/>
        </authorList>
    </citation>
    <scope>NUCLEOTIDE SEQUENCE [LARGE SCALE GENOMIC DNA]</scope>
</reference>
<dbReference type="Proteomes" id="UP000008691">
    <property type="component" value="Segment"/>
</dbReference>
<evidence type="ECO:0000313" key="3">
    <source>
        <dbReference type="Proteomes" id="UP000008691"/>
    </source>
</evidence>
<dbReference type="GeneID" id="6186753"/>
<accession>B2CRL9</accession>
<dbReference type="OrthoDB" id="23010at10239"/>
<keyword evidence="1" id="KW-1133">Transmembrane helix</keyword>
<proteinExistence type="predicted"/>
<keyword evidence="1" id="KW-0472">Membrane</keyword>
<keyword evidence="1" id="KW-0812">Transmembrane</keyword>
<evidence type="ECO:0000313" key="2">
    <source>
        <dbReference type="EMBL" id="ACB37276.1"/>
    </source>
</evidence>
<evidence type="ECO:0000256" key="1">
    <source>
        <dbReference type="SAM" id="Phobius"/>
    </source>
</evidence>
<name>B2CRL9_9VIRU</name>
<sequence length="94" mass="10999">MMAMLFQIIYMISSLFYIVSIIYTLMRIKHINAVAKKEEIRKEVREYMQSEEMTEIIIKALNESEISKKLNAIVLVLCTHVPELKKSKLCEGDM</sequence>
<dbReference type="EMBL" id="EU545650">
    <property type="protein sequence ID" value="ACB37276.1"/>
    <property type="molecule type" value="Genomic_DNA"/>
</dbReference>
<dbReference type="RefSeq" id="YP_001798560.1">
    <property type="nucleotide sequence ID" value="NC_010537.1"/>
</dbReference>
<feature type="transmembrane region" description="Helical" evidence="1">
    <location>
        <begin position="6"/>
        <end position="26"/>
    </location>
</feature>
<organism evidence="2 3">
    <name type="scientific">Betalipothrixvirus uzonense</name>
    <dbReference type="NCBI Taxonomy" id="512792"/>
    <lineage>
        <taxon>Viruses</taxon>
        <taxon>Adnaviria</taxon>
        <taxon>Zilligvirae</taxon>
        <taxon>Taleaviricota</taxon>
        <taxon>Tokiviricetes</taxon>
        <taxon>Ligamenvirales</taxon>
        <taxon>Lipothrixviridae</taxon>
        <taxon>Betalipothrixvirus</taxon>
    </lineage>
</organism>
<keyword evidence="3" id="KW-1185">Reference proteome</keyword>